<dbReference type="PANTHER" id="PTHR11986">
    <property type="entry name" value="AMINOTRANSFERASE CLASS III"/>
    <property type="match status" value="1"/>
</dbReference>
<dbReference type="Gene3D" id="3.90.1150.10">
    <property type="entry name" value="Aspartate Aminotransferase, domain 1"/>
    <property type="match status" value="1"/>
</dbReference>
<comment type="pathway">
    <text evidence="2">Amino-acid biosynthesis; L-proline biosynthesis; L-glutamate 5-semialdehyde from L-ornithine: step 1/1.</text>
</comment>
<evidence type="ECO:0000313" key="11">
    <source>
        <dbReference type="EMBL" id="SNC62991.1"/>
    </source>
</evidence>
<dbReference type="InterPro" id="IPR050103">
    <property type="entry name" value="Class-III_PLP-dep_AT"/>
</dbReference>
<protein>
    <recommendedName>
        <fullName evidence="3">ornithine aminotransferase</fullName>
        <ecNumber evidence="3">2.6.1.13</ecNumber>
    </recommendedName>
    <alternativeName>
        <fullName evidence="8">Ornithine--oxo-acid aminotransferase</fullName>
    </alternativeName>
</protein>
<dbReference type="PANTHER" id="PTHR11986:SF18">
    <property type="entry name" value="ORNITHINE AMINOTRANSFERASE, MITOCHONDRIAL"/>
    <property type="match status" value="1"/>
</dbReference>
<accession>A0A212TAY6</accession>
<dbReference type="UniPathway" id="UPA00098">
    <property type="reaction ID" value="UER00358"/>
</dbReference>
<keyword evidence="7 9" id="KW-0663">Pyridoxal phosphate</keyword>
<keyword evidence="12" id="KW-1185">Reference proteome</keyword>
<dbReference type="PROSITE" id="PS00600">
    <property type="entry name" value="AA_TRANSFER_CLASS_3"/>
    <property type="match status" value="1"/>
</dbReference>
<evidence type="ECO:0000256" key="7">
    <source>
        <dbReference type="ARBA" id="ARBA00022898"/>
    </source>
</evidence>
<dbReference type="CDD" id="cd00610">
    <property type="entry name" value="OAT_like"/>
    <property type="match status" value="1"/>
</dbReference>
<dbReference type="InterPro" id="IPR005814">
    <property type="entry name" value="Aminotrans_3"/>
</dbReference>
<dbReference type="GO" id="GO:0004587">
    <property type="term" value="F:ornithine aminotransferase activity"/>
    <property type="evidence" value="ECO:0007669"/>
    <property type="project" value="UniProtKB-EC"/>
</dbReference>
<name>A0A212TAY6_9MICO</name>
<dbReference type="EMBL" id="FYEZ01000001">
    <property type="protein sequence ID" value="SNC62991.1"/>
    <property type="molecule type" value="Genomic_DNA"/>
</dbReference>
<gene>
    <name evidence="11" type="ORF">SAMN05445756_0812</name>
</gene>
<dbReference type="SUPFAM" id="SSF53383">
    <property type="entry name" value="PLP-dependent transferases"/>
    <property type="match status" value="1"/>
</dbReference>
<evidence type="ECO:0000313" key="12">
    <source>
        <dbReference type="Proteomes" id="UP000198122"/>
    </source>
</evidence>
<dbReference type="EC" id="2.6.1.13" evidence="3"/>
<dbReference type="GO" id="GO:0042802">
    <property type="term" value="F:identical protein binding"/>
    <property type="evidence" value="ECO:0007669"/>
    <property type="project" value="TreeGrafter"/>
</dbReference>
<evidence type="ECO:0000256" key="6">
    <source>
        <dbReference type="ARBA" id="ARBA00022679"/>
    </source>
</evidence>
<reference evidence="11 12" key="1">
    <citation type="submission" date="2017-06" db="EMBL/GenBank/DDBJ databases">
        <authorList>
            <person name="Kim H.J."/>
            <person name="Triplett B.A."/>
        </authorList>
    </citation>
    <scope>NUCLEOTIDE SEQUENCE [LARGE SCALE GENOMIC DNA]</scope>
    <source>
        <strain evidence="11 12">DSM 22179</strain>
    </source>
</reference>
<dbReference type="NCBIfam" id="TIGR01885">
    <property type="entry name" value="Orn_aminotrans"/>
    <property type="match status" value="1"/>
</dbReference>
<evidence type="ECO:0000256" key="8">
    <source>
        <dbReference type="ARBA" id="ARBA00030587"/>
    </source>
</evidence>
<feature type="compositionally biased region" description="Polar residues" evidence="10">
    <location>
        <begin position="13"/>
        <end position="27"/>
    </location>
</feature>
<dbReference type="InterPro" id="IPR015424">
    <property type="entry name" value="PyrdxlP-dep_Trfase"/>
</dbReference>
<evidence type="ECO:0000256" key="3">
    <source>
        <dbReference type="ARBA" id="ARBA00012924"/>
    </source>
</evidence>
<dbReference type="PIRSF" id="PIRSF000521">
    <property type="entry name" value="Transaminase_4ab_Lys_Orn"/>
    <property type="match status" value="1"/>
</dbReference>
<dbReference type="InterPro" id="IPR015422">
    <property type="entry name" value="PyrdxlP-dep_Trfase_small"/>
</dbReference>
<keyword evidence="6" id="KW-0808">Transferase</keyword>
<keyword evidence="5" id="KW-0641">Proline biosynthesis</keyword>
<comment type="similarity">
    <text evidence="9">Belongs to the class-III pyridoxal-phosphate-dependent aminotransferase family.</text>
</comment>
<evidence type="ECO:0000256" key="4">
    <source>
        <dbReference type="ARBA" id="ARBA00022576"/>
    </source>
</evidence>
<keyword evidence="5" id="KW-0028">Amino-acid biosynthesis</keyword>
<dbReference type="Gene3D" id="3.40.640.10">
    <property type="entry name" value="Type I PLP-dependent aspartate aminotransferase-like (Major domain)"/>
    <property type="match status" value="1"/>
</dbReference>
<proteinExistence type="inferred from homology"/>
<evidence type="ECO:0000256" key="5">
    <source>
        <dbReference type="ARBA" id="ARBA00022650"/>
    </source>
</evidence>
<dbReference type="FunFam" id="3.40.640.10:FF:000011">
    <property type="entry name" value="Ornithine aminotransferase"/>
    <property type="match status" value="1"/>
</dbReference>
<feature type="region of interest" description="Disordered" evidence="10">
    <location>
        <begin position="1"/>
        <end position="27"/>
    </location>
</feature>
<dbReference type="Proteomes" id="UP000198122">
    <property type="component" value="Unassembled WGS sequence"/>
</dbReference>
<evidence type="ECO:0000256" key="9">
    <source>
        <dbReference type="RuleBase" id="RU003560"/>
    </source>
</evidence>
<dbReference type="InterPro" id="IPR015421">
    <property type="entry name" value="PyrdxlP-dep_Trfase_major"/>
</dbReference>
<evidence type="ECO:0000256" key="1">
    <source>
        <dbReference type="ARBA" id="ARBA00001933"/>
    </source>
</evidence>
<keyword evidence="4" id="KW-0032">Aminotransferase</keyword>
<dbReference type="GO" id="GO:0055129">
    <property type="term" value="P:L-proline biosynthetic process"/>
    <property type="evidence" value="ECO:0007669"/>
    <property type="project" value="UniProtKB-UniPathway"/>
</dbReference>
<dbReference type="InterPro" id="IPR010164">
    <property type="entry name" value="Orn_aminotrans"/>
</dbReference>
<dbReference type="InterPro" id="IPR049704">
    <property type="entry name" value="Aminotrans_3_PPA_site"/>
</dbReference>
<dbReference type="GO" id="GO:0030170">
    <property type="term" value="F:pyridoxal phosphate binding"/>
    <property type="evidence" value="ECO:0007669"/>
    <property type="project" value="InterPro"/>
</dbReference>
<sequence>MPDPGPLSYRGGMTQTVNPVTLPSDETSTDPQWYIDLEDKHAAHNYGPLPVVLAQGENATVTDVAGKTYVDALAGYSALNFGHGNERLIQVAQEQLASMTLTSRAFYSDQLGPYARDLTTLIGKDMMLPMNTGAEAVETAIKLARKWGAEVKGVENGKQEIIVMEGNFHGRTSTIVSFSTDEEARAGYGPYTAGFTIVEYGNAQAIRDAITENTVAVLLEPIQGEGGVVIPPEGFLAEVREITREQNILMMADEIQSGLGRTGTTLACHYEGVDADVYTLGKALGGGIVPVSAVLADEDVMKVFTKGTHGSTFGGNPLANAVAHEVVKMLASGEFQNAAQERGKQLAEGLEALVGEGLVAVRVRGLWAGLDIDTSLMTGREACEKLMAEGVLAKDTHGSTIRLAPPLTATEADIEEILRALRAVLGVDA</sequence>
<evidence type="ECO:0000256" key="2">
    <source>
        <dbReference type="ARBA" id="ARBA00004998"/>
    </source>
</evidence>
<comment type="cofactor">
    <cofactor evidence="1">
        <name>pyridoxal 5'-phosphate</name>
        <dbReference type="ChEBI" id="CHEBI:597326"/>
    </cofactor>
</comment>
<dbReference type="Pfam" id="PF00202">
    <property type="entry name" value="Aminotran_3"/>
    <property type="match status" value="1"/>
</dbReference>
<organism evidence="11 12">
    <name type="scientific">Kytococcus aerolatus</name>
    <dbReference type="NCBI Taxonomy" id="592308"/>
    <lineage>
        <taxon>Bacteria</taxon>
        <taxon>Bacillati</taxon>
        <taxon>Actinomycetota</taxon>
        <taxon>Actinomycetes</taxon>
        <taxon>Micrococcales</taxon>
        <taxon>Kytococcaceae</taxon>
        <taxon>Kytococcus</taxon>
    </lineage>
</organism>
<dbReference type="AlphaFoldDB" id="A0A212TAY6"/>
<evidence type="ECO:0000256" key="10">
    <source>
        <dbReference type="SAM" id="MobiDB-lite"/>
    </source>
</evidence>